<dbReference type="InterPro" id="IPR042221">
    <property type="entry name" value="Leu/Phe-tRNA_Trfase_N"/>
</dbReference>
<evidence type="ECO:0000313" key="17">
    <source>
        <dbReference type="Proteomes" id="UP000466586"/>
    </source>
</evidence>
<dbReference type="GO" id="GO:0030163">
    <property type="term" value="P:protein catabolic process"/>
    <property type="evidence" value="ECO:0007669"/>
    <property type="project" value="UniProtKB-UniRule"/>
</dbReference>
<evidence type="ECO:0000256" key="15">
    <source>
        <dbReference type="HAMAP-Rule" id="MF_00688"/>
    </source>
</evidence>
<evidence type="ECO:0000256" key="12">
    <source>
        <dbReference type="ARBA" id="ARBA00077136"/>
    </source>
</evidence>
<proteinExistence type="inferred from homology"/>
<dbReference type="RefSeq" id="WP_160843238.1">
    <property type="nucleotide sequence ID" value="NZ_WVHT01000001.1"/>
</dbReference>
<dbReference type="Gene3D" id="3.40.630.70">
    <property type="entry name" value="Leucyl/phenylalanyl-tRNA-protein transferase, C-terminal domain"/>
    <property type="match status" value="1"/>
</dbReference>
<comment type="caution">
    <text evidence="16">The sequence shown here is derived from an EMBL/GenBank/DDBJ whole genome shotgun (WGS) entry which is preliminary data.</text>
</comment>
<evidence type="ECO:0000256" key="9">
    <source>
        <dbReference type="ARBA" id="ARBA00061535"/>
    </source>
</evidence>
<accession>A0A7K1Y4W0</accession>
<dbReference type="SUPFAM" id="SSF55729">
    <property type="entry name" value="Acyl-CoA N-acyltransferases (Nat)"/>
    <property type="match status" value="1"/>
</dbReference>
<evidence type="ECO:0000256" key="3">
    <source>
        <dbReference type="ARBA" id="ARBA00022679"/>
    </source>
</evidence>
<comment type="catalytic activity">
    <reaction evidence="5 15">
        <text>L-phenylalanyl-tRNA(Phe) + an N-terminal L-alpha-aminoacyl-[protein] = an N-terminal L-phenylalanyl-L-alpha-aminoacyl-[protein] + tRNA(Phe)</text>
        <dbReference type="Rhea" id="RHEA:43632"/>
        <dbReference type="Rhea" id="RHEA-COMP:9668"/>
        <dbReference type="Rhea" id="RHEA-COMP:9699"/>
        <dbReference type="Rhea" id="RHEA-COMP:10636"/>
        <dbReference type="Rhea" id="RHEA-COMP:10637"/>
        <dbReference type="ChEBI" id="CHEBI:78442"/>
        <dbReference type="ChEBI" id="CHEBI:78531"/>
        <dbReference type="ChEBI" id="CHEBI:78597"/>
        <dbReference type="ChEBI" id="CHEBI:83561"/>
        <dbReference type="EC" id="2.3.2.6"/>
    </reaction>
</comment>
<dbReference type="HAMAP" id="MF_00688">
    <property type="entry name" value="Leu_Phe_trans"/>
    <property type="match status" value="1"/>
</dbReference>
<evidence type="ECO:0000256" key="2">
    <source>
        <dbReference type="ARBA" id="ARBA00022490"/>
    </source>
</evidence>
<dbReference type="InterPro" id="IPR004616">
    <property type="entry name" value="Leu/Phe-tRNA_Trfase"/>
</dbReference>
<dbReference type="GO" id="GO:0008914">
    <property type="term" value="F:leucyl-tRNA--protein transferase activity"/>
    <property type="evidence" value="ECO:0007669"/>
    <property type="project" value="UniProtKB-UniRule"/>
</dbReference>
<evidence type="ECO:0000256" key="4">
    <source>
        <dbReference type="ARBA" id="ARBA00023315"/>
    </source>
</evidence>
<protein>
    <recommendedName>
        <fullName evidence="11 15">Leucyl/phenylalanyl-tRNA--protein transferase</fullName>
        <ecNumber evidence="10 15">2.3.2.6</ecNumber>
    </recommendedName>
    <alternativeName>
        <fullName evidence="12 15">L/F-transferase</fullName>
    </alternativeName>
    <alternativeName>
        <fullName evidence="13 15">Leucyltransferase</fullName>
    </alternativeName>
    <alternativeName>
        <fullName evidence="14 15">Phenyalanyltransferase</fullName>
    </alternativeName>
</protein>
<keyword evidence="4 15" id="KW-0012">Acyltransferase</keyword>
<gene>
    <name evidence="15" type="primary">aat</name>
    <name evidence="16" type="ORF">GS399_01425</name>
</gene>
<comment type="similarity">
    <text evidence="9 15">Belongs to the L/F-transferase family.</text>
</comment>
<dbReference type="Pfam" id="PF03588">
    <property type="entry name" value="Leu_Phe_trans"/>
    <property type="match status" value="1"/>
</dbReference>
<evidence type="ECO:0000256" key="14">
    <source>
        <dbReference type="ARBA" id="ARBA00083640"/>
    </source>
</evidence>
<evidence type="ECO:0000256" key="8">
    <source>
        <dbReference type="ARBA" id="ARBA00054043"/>
    </source>
</evidence>
<dbReference type="FunFam" id="3.30.70.3550:FF:000001">
    <property type="entry name" value="Leucyl/phenylalanyl-tRNA--protein transferase"/>
    <property type="match status" value="1"/>
</dbReference>
<name>A0A7K1Y4W0_9SPHI</name>
<evidence type="ECO:0000256" key="1">
    <source>
        <dbReference type="ARBA" id="ARBA00004496"/>
    </source>
</evidence>
<evidence type="ECO:0000256" key="11">
    <source>
        <dbReference type="ARBA" id="ARBA00074372"/>
    </source>
</evidence>
<comment type="catalytic activity">
    <reaction evidence="7 15">
        <text>N-terminal L-lysyl-[protein] + L-leucyl-tRNA(Leu) = N-terminal L-leucyl-L-lysyl-[protein] + tRNA(Leu) + H(+)</text>
        <dbReference type="Rhea" id="RHEA:12340"/>
        <dbReference type="Rhea" id="RHEA-COMP:9613"/>
        <dbReference type="Rhea" id="RHEA-COMP:9622"/>
        <dbReference type="Rhea" id="RHEA-COMP:12670"/>
        <dbReference type="Rhea" id="RHEA-COMP:12671"/>
        <dbReference type="ChEBI" id="CHEBI:15378"/>
        <dbReference type="ChEBI" id="CHEBI:65249"/>
        <dbReference type="ChEBI" id="CHEBI:78442"/>
        <dbReference type="ChEBI" id="CHEBI:78494"/>
        <dbReference type="ChEBI" id="CHEBI:133043"/>
        <dbReference type="EC" id="2.3.2.6"/>
    </reaction>
</comment>
<dbReference type="InterPro" id="IPR042203">
    <property type="entry name" value="Leu/Phe-tRNA_Trfase_C"/>
</dbReference>
<dbReference type="Proteomes" id="UP000466586">
    <property type="component" value="Unassembled WGS sequence"/>
</dbReference>
<reference evidence="16 17" key="1">
    <citation type="submission" date="2019-11" db="EMBL/GenBank/DDBJ databases">
        <title>Pedobacter sp. HMF7647 Genome sequencing and assembly.</title>
        <authorList>
            <person name="Kang H."/>
            <person name="Kim H."/>
            <person name="Joh K."/>
        </authorList>
    </citation>
    <scope>NUCLEOTIDE SEQUENCE [LARGE SCALE GENOMIC DNA]</scope>
    <source>
        <strain evidence="16 17">HMF7647</strain>
    </source>
</reference>
<organism evidence="16 17">
    <name type="scientific">Hufsiella arboris</name>
    <dbReference type="NCBI Taxonomy" id="2695275"/>
    <lineage>
        <taxon>Bacteria</taxon>
        <taxon>Pseudomonadati</taxon>
        <taxon>Bacteroidota</taxon>
        <taxon>Sphingobacteriia</taxon>
        <taxon>Sphingobacteriales</taxon>
        <taxon>Sphingobacteriaceae</taxon>
        <taxon>Hufsiella</taxon>
    </lineage>
</organism>
<evidence type="ECO:0000256" key="10">
    <source>
        <dbReference type="ARBA" id="ARBA00066767"/>
    </source>
</evidence>
<dbReference type="Gene3D" id="3.30.70.3550">
    <property type="entry name" value="Leucyl/phenylalanyl-tRNA-protein transferase, N-terminal domain"/>
    <property type="match status" value="1"/>
</dbReference>
<dbReference type="PANTHER" id="PTHR30098:SF2">
    <property type="entry name" value="LEUCYL_PHENYLALANYL-TRNA--PROTEIN TRANSFERASE"/>
    <property type="match status" value="1"/>
</dbReference>
<comment type="catalytic activity">
    <reaction evidence="6 15">
        <text>N-terminal L-arginyl-[protein] + L-leucyl-tRNA(Leu) = N-terminal L-leucyl-L-arginyl-[protein] + tRNA(Leu) + H(+)</text>
        <dbReference type="Rhea" id="RHEA:50416"/>
        <dbReference type="Rhea" id="RHEA-COMP:9613"/>
        <dbReference type="Rhea" id="RHEA-COMP:9622"/>
        <dbReference type="Rhea" id="RHEA-COMP:12672"/>
        <dbReference type="Rhea" id="RHEA-COMP:12673"/>
        <dbReference type="ChEBI" id="CHEBI:15378"/>
        <dbReference type="ChEBI" id="CHEBI:64719"/>
        <dbReference type="ChEBI" id="CHEBI:78442"/>
        <dbReference type="ChEBI" id="CHEBI:78494"/>
        <dbReference type="ChEBI" id="CHEBI:133044"/>
        <dbReference type="EC" id="2.3.2.6"/>
    </reaction>
</comment>
<evidence type="ECO:0000256" key="13">
    <source>
        <dbReference type="ARBA" id="ARBA00077165"/>
    </source>
</evidence>
<dbReference type="EC" id="2.3.2.6" evidence="10 15"/>
<keyword evidence="3 15" id="KW-0808">Transferase</keyword>
<evidence type="ECO:0000313" key="16">
    <source>
        <dbReference type="EMBL" id="MXV49616.1"/>
    </source>
</evidence>
<dbReference type="InterPro" id="IPR016181">
    <property type="entry name" value="Acyl_CoA_acyltransferase"/>
</dbReference>
<dbReference type="PANTHER" id="PTHR30098">
    <property type="entry name" value="LEUCYL/PHENYLALANYL-TRNA--PROTEIN TRANSFERASE"/>
    <property type="match status" value="1"/>
</dbReference>
<dbReference type="AlphaFoldDB" id="A0A7K1Y4W0"/>
<keyword evidence="2 15" id="KW-0963">Cytoplasm</keyword>
<dbReference type="GO" id="GO:0005737">
    <property type="term" value="C:cytoplasm"/>
    <property type="evidence" value="ECO:0007669"/>
    <property type="project" value="UniProtKB-SubCell"/>
</dbReference>
<evidence type="ECO:0000256" key="5">
    <source>
        <dbReference type="ARBA" id="ARBA00050607"/>
    </source>
</evidence>
<keyword evidence="17" id="KW-1185">Reference proteome</keyword>
<sequence length="211" mass="24258">MIFQLDNDLWFPDPELAEDDGLLAVGGDLGLDRLKLAYEHGIFPWYSDDTPILWYSPHERFVLFPERLKVSKSMRKVMESNQFSITQNRCFEEVIEACSEVPREGQDGTWITMEMKKAYIDLHQTGFAHSVEVWHNGELVGGLYGVQVNNIFCGESMFSKVSNASKAALIWLCQNKNYNLIDCQVHTDHLSSLGAEMIMREEYLNILNTIR</sequence>
<dbReference type="NCBIfam" id="TIGR00667">
    <property type="entry name" value="aat"/>
    <property type="match status" value="1"/>
</dbReference>
<comment type="function">
    <text evidence="8 15">Functions in the N-end rule pathway of protein degradation where it conjugates Leu, Phe and, less efficiently, Met from aminoacyl-tRNAs to the N-termini of proteins containing an N-terminal arginine or lysine.</text>
</comment>
<dbReference type="EMBL" id="WVHT01000001">
    <property type="protein sequence ID" value="MXV49616.1"/>
    <property type="molecule type" value="Genomic_DNA"/>
</dbReference>
<evidence type="ECO:0000256" key="7">
    <source>
        <dbReference type="ARBA" id="ARBA00051538"/>
    </source>
</evidence>
<evidence type="ECO:0000256" key="6">
    <source>
        <dbReference type="ARBA" id="ARBA00050652"/>
    </source>
</evidence>
<comment type="subcellular location">
    <subcellularLocation>
        <location evidence="1 15">Cytoplasm</location>
    </subcellularLocation>
</comment>